<keyword evidence="3 9" id="KW-1133">Transmembrane helix</keyword>
<accession>A0ABN8PV02</accession>
<evidence type="ECO:0000256" key="5">
    <source>
        <dbReference type="ARBA" id="ARBA00023136"/>
    </source>
</evidence>
<comment type="caution">
    <text evidence="11">The sequence shown here is derived from an EMBL/GenBank/DDBJ whole genome shotgun (WGS) entry which is preliminary data.</text>
</comment>
<dbReference type="Pfam" id="PF00001">
    <property type="entry name" value="7tm_1"/>
    <property type="match status" value="1"/>
</dbReference>
<proteinExistence type="inferred from homology"/>
<feature type="domain" description="G-protein coupled receptors family 1 profile" evidence="10">
    <location>
        <begin position="38"/>
        <end position="230"/>
    </location>
</feature>
<reference evidence="11 12" key="1">
    <citation type="submission" date="2022-05" db="EMBL/GenBank/DDBJ databases">
        <authorList>
            <consortium name="Genoscope - CEA"/>
            <person name="William W."/>
        </authorList>
    </citation>
    <scope>NUCLEOTIDE SEQUENCE [LARGE SCALE GENOMIC DNA]</scope>
</reference>
<dbReference type="PRINTS" id="PR00237">
    <property type="entry name" value="GPCRRHODOPSN"/>
</dbReference>
<keyword evidence="12" id="KW-1185">Reference proteome</keyword>
<feature type="non-terminal residue" evidence="11">
    <location>
        <position position="230"/>
    </location>
</feature>
<evidence type="ECO:0000256" key="1">
    <source>
        <dbReference type="ARBA" id="ARBA00004141"/>
    </source>
</evidence>
<keyword evidence="6 8" id="KW-0675">Receptor</keyword>
<organism evidence="11 12">
    <name type="scientific">Porites lobata</name>
    <dbReference type="NCBI Taxonomy" id="104759"/>
    <lineage>
        <taxon>Eukaryota</taxon>
        <taxon>Metazoa</taxon>
        <taxon>Cnidaria</taxon>
        <taxon>Anthozoa</taxon>
        <taxon>Hexacorallia</taxon>
        <taxon>Scleractinia</taxon>
        <taxon>Fungiina</taxon>
        <taxon>Poritidae</taxon>
        <taxon>Porites</taxon>
    </lineage>
</organism>
<keyword evidence="5 9" id="KW-0472">Membrane</keyword>
<gene>
    <name evidence="11" type="ORF">PLOB_00048563</name>
</gene>
<evidence type="ECO:0000256" key="2">
    <source>
        <dbReference type="ARBA" id="ARBA00022692"/>
    </source>
</evidence>
<dbReference type="PANTHER" id="PTHR24243">
    <property type="entry name" value="G-PROTEIN COUPLED RECEPTOR"/>
    <property type="match status" value="1"/>
</dbReference>
<dbReference type="PROSITE" id="PS00237">
    <property type="entry name" value="G_PROTEIN_RECEP_F1_1"/>
    <property type="match status" value="1"/>
</dbReference>
<dbReference type="PANTHER" id="PTHR24243:SF208">
    <property type="entry name" value="PYROKININ-1 RECEPTOR"/>
    <property type="match status" value="1"/>
</dbReference>
<evidence type="ECO:0000313" key="11">
    <source>
        <dbReference type="EMBL" id="CAH3151392.1"/>
    </source>
</evidence>
<dbReference type="Gene3D" id="1.20.1070.10">
    <property type="entry name" value="Rhodopsin 7-helix transmembrane proteins"/>
    <property type="match status" value="2"/>
</dbReference>
<dbReference type="EMBL" id="CALNXK010000091">
    <property type="protein sequence ID" value="CAH3151392.1"/>
    <property type="molecule type" value="Genomic_DNA"/>
</dbReference>
<sequence length="230" mass="25901">MSSYDISYFYCDDKEISSTAKIGLLVFYLFIMFIGLVGNLLIILIVFTHKELRKTTNWFIVNIAVSDFMFSSISTPVGLAEMAESSWPDNDTTGLVLCKLQGFCTSVSLSVSVQSIFWIAIDRFVAVVYPMKAHFISSKSRSISIASTWLVAMGVNSVELYSYQVLEITPFIALTVIYSVIALTLRKQDKRLHSDGKKGTRPNVRLRRQQAIKMSFFTMAAFYTCSLPLL</sequence>
<feature type="transmembrane region" description="Helical" evidence="9">
    <location>
        <begin position="59"/>
        <end position="80"/>
    </location>
</feature>
<evidence type="ECO:0000256" key="6">
    <source>
        <dbReference type="ARBA" id="ARBA00023170"/>
    </source>
</evidence>
<evidence type="ECO:0000256" key="8">
    <source>
        <dbReference type="RuleBase" id="RU000688"/>
    </source>
</evidence>
<feature type="transmembrane region" description="Helical" evidence="9">
    <location>
        <begin position="168"/>
        <end position="185"/>
    </location>
</feature>
<dbReference type="Proteomes" id="UP001159405">
    <property type="component" value="Unassembled WGS sequence"/>
</dbReference>
<evidence type="ECO:0000256" key="9">
    <source>
        <dbReference type="SAM" id="Phobius"/>
    </source>
</evidence>
<keyword evidence="2 8" id="KW-0812">Transmembrane</keyword>
<evidence type="ECO:0000256" key="7">
    <source>
        <dbReference type="ARBA" id="ARBA00023224"/>
    </source>
</evidence>
<dbReference type="PROSITE" id="PS50262">
    <property type="entry name" value="G_PROTEIN_RECEP_F1_2"/>
    <property type="match status" value="1"/>
</dbReference>
<dbReference type="CDD" id="cd00637">
    <property type="entry name" value="7tm_classA_rhodopsin-like"/>
    <property type="match status" value="1"/>
</dbReference>
<keyword evidence="4 8" id="KW-0297">G-protein coupled receptor</keyword>
<evidence type="ECO:0000313" key="12">
    <source>
        <dbReference type="Proteomes" id="UP001159405"/>
    </source>
</evidence>
<keyword evidence="7 8" id="KW-0807">Transducer</keyword>
<evidence type="ECO:0000256" key="3">
    <source>
        <dbReference type="ARBA" id="ARBA00022989"/>
    </source>
</evidence>
<dbReference type="InterPro" id="IPR017452">
    <property type="entry name" value="GPCR_Rhodpsn_7TM"/>
</dbReference>
<comment type="subcellular location">
    <subcellularLocation>
        <location evidence="1">Membrane</location>
        <topology evidence="1">Multi-pass membrane protein</topology>
    </subcellularLocation>
</comment>
<dbReference type="InterPro" id="IPR000276">
    <property type="entry name" value="GPCR_Rhodpsn"/>
</dbReference>
<comment type="similarity">
    <text evidence="8">Belongs to the G-protein coupled receptor 1 family.</text>
</comment>
<protein>
    <recommendedName>
        <fullName evidence="10">G-protein coupled receptors family 1 profile domain-containing protein</fullName>
    </recommendedName>
</protein>
<name>A0ABN8PV02_9CNID</name>
<evidence type="ECO:0000259" key="10">
    <source>
        <dbReference type="PROSITE" id="PS50262"/>
    </source>
</evidence>
<dbReference type="SUPFAM" id="SSF81321">
    <property type="entry name" value="Family A G protein-coupled receptor-like"/>
    <property type="match status" value="1"/>
</dbReference>
<evidence type="ECO:0000256" key="4">
    <source>
        <dbReference type="ARBA" id="ARBA00023040"/>
    </source>
</evidence>
<feature type="transmembrane region" description="Helical" evidence="9">
    <location>
        <begin position="22"/>
        <end position="47"/>
    </location>
</feature>